<keyword evidence="3" id="KW-1185">Reference proteome</keyword>
<name>A0ABD5RGP7_9EURY</name>
<feature type="region of interest" description="Disordered" evidence="1">
    <location>
        <begin position="1"/>
        <end position="59"/>
    </location>
</feature>
<sequence>MVTPEDRERPTETGGTTGLADSRDGLDGIEDGDGPLKRQPVGTRLATPEATASTLAGGG</sequence>
<dbReference type="Proteomes" id="UP001596201">
    <property type="component" value="Unassembled WGS sequence"/>
</dbReference>
<proteinExistence type="predicted"/>
<protein>
    <submittedName>
        <fullName evidence="2">Uncharacterized protein</fullName>
    </submittedName>
</protein>
<feature type="compositionally biased region" description="Basic and acidic residues" evidence="1">
    <location>
        <begin position="1"/>
        <end position="11"/>
    </location>
</feature>
<dbReference type="EMBL" id="JBHSKX010000004">
    <property type="protein sequence ID" value="MFC5369210.1"/>
    <property type="molecule type" value="Genomic_DNA"/>
</dbReference>
<feature type="compositionally biased region" description="Polar residues" evidence="1">
    <location>
        <begin position="50"/>
        <end position="59"/>
    </location>
</feature>
<evidence type="ECO:0000313" key="3">
    <source>
        <dbReference type="Proteomes" id="UP001596201"/>
    </source>
</evidence>
<organism evidence="2 3">
    <name type="scientific">Salinirubrum litoreum</name>
    <dbReference type="NCBI Taxonomy" id="1126234"/>
    <lineage>
        <taxon>Archaea</taxon>
        <taxon>Methanobacteriati</taxon>
        <taxon>Methanobacteriota</taxon>
        <taxon>Stenosarchaea group</taxon>
        <taxon>Halobacteria</taxon>
        <taxon>Halobacteriales</taxon>
        <taxon>Haloferacaceae</taxon>
        <taxon>Salinirubrum</taxon>
    </lineage>
</organism>
<dbReference type="RefSeq" id="WP_227231263.1">
    <property type="nucleotide sequence ID" value="NZ_JAJCVJ010000003.1"/>
</dbReference>
<gene>
    <name evidence="2" type="ORF">ACFPJ5_19965</name>
</gene>
<accession>A0ABD5RGP7</accession>
<comment type="caution">
    <text evidence="2">The sequence shown here is derived from an EMBL/GenBank/DDBJ whole genome shotgun (WGS) entry which is preliminary data.</text>
</comment>
<dbReference type="AlphaFoldDB" id="A0ABD5RGP7"/>
<evidence type="ECO:0000313" key="2">
    <source>
        <dbReference type="EMBL" id="MFC5369210.1"/>
    </source>
</evidence>
<evidence type="ECO:0000256" key="1">
    <source>
        <dbReference type="SAM" id="MobiDB-lite"/>
    </source>
</evidence>
<reference evidence="2 3" key="1">
    <citation type="journal article" date="2019" name="Int. J. Syst. Evol. Microbiol.">
        <title>The Global Catalogue of Microorganisms (GCM) 10K type strain sequencing project: providing services to taxonomists for standard genome sequencing and annotation.</title>
        <authorList>
            <consortium name="The Broad Institute Genomics Platform"/>
            <consortium name="The Broad Institute Genome Sequencing Center for Infectious Disease"/>
            <person name="Wu L."/>
            <person name="Ma J."/>
        </authorList>
    </citation>
    <scope>NUCLEOTIDE SEQUENCE [LARGE SCALE GENOMIC DNA]</scope>
    <source>
        <strain evidence="2 3">CGMCC 1.12237</strain>
    </source>
</reference>